<dbReference type="GO" id="GO:0008270">
    <property type="term" value="F:zinc ion binding"/>
    <property type="evidence" value="ECO:0007669"/>
    <property type="project" value="InterPro"/>
</dbReference>
<evidence type="ECO:0000256" key="2">
    <source>
        <dbReference type="ARBA" id="ARBA00023015"/>
    </source>
</evidence>
<accession>W9WP22</accession>
<comment type="subcellular location">
    <subcellularLocation>
        <location evidence="1">Nucleus</location>
    </subcellularLocation>
</comment>
<dbReference type="HOGENOM" id="CLU_023417_0_0_1"/>
<evidence type="ECO:0000313" key="7">
    <source>
        <dbReference type="EMBL" id="EXJ60169.1"/>
    </source>
</evidence>
<dbReference type="Pfam" id="PF00172">
    <property type="entry name" value="Zn_clus"/>
    <property type="match status" value="1"/>
</dbReference>
<dbReference type="InterPro" id="IPR001138">
    <property type="entry name" value="Zn2Cys6_DnaBD"/>
</dbReference>
<dbReference type="STRING" id="1182544.W9WP22"/>
<keyword evidence="8" id="KW-1185">Reference proteome</keyword>
<dbReference type="EMBL" id="AMGW01000003">
    <property type="protein sequence ID" value="EXJ60169.1"/>
    <property type="molecule type" value="Genomic_DNA"/>
</dbReference>
<name>W9WP22_9EURO</name>
<evidence type="ECO:0000256" key="1">
    <source>
        <dbReference type="ARBA" id="ARBA00004123"/>
    </source>
</evidence>
<dbReference type="InterPro" id="IPR036864">
    <property type="entry name" value="Zn2-C6_fun-type_DNA-bd_sf"/>
</dbReference>
<proteinExistence type="predicted"/>
<feature type="domain" description="Zn(2)-C6 fungal-type" evidence="6">
    <location>
        <begin position="24"/>
        <end position="54"/>
    </location>
</feature>
<keyword evidence="2" id="KW-0805">Transcription regulation</keyword>
<evidence type="ECO:0000256" key="5">
    <source>
        <dbReference type="ARBA" id="ARBA00023242"/>
    </source>
</evidence>
<evidence type="ECO:0000259" key="6">
    <source>
        <dbReference type="PROSITE" id="PS50048"/>
    </source>
</evidence>
<evidence type="ECO:0000256" key="4">
    <source>
        <dbReference type="ARBA" id="ARBA00023163"/>
    </source>
</evidence>
<dbReference type="Pfam" id="PF11951">
    <property type="entry name" value="Fungal_trans_2"/>
    <property type="match status" value="1"/>
</dbReference>
<dbReference type="GeneID" id="19178907"/>
<dbReference type="CDD" id="cd00067">
    <property type="entry name" value="GAL4"/>
    <property type="match status" value="1"/>
</dbReference>
<organism evidence="7 8">
    <name type="scientific">Cladophialophora yegresii CBS 114405</name>
    <dbReference type="NCBI Taxonomy" id="1182544"/>
    <lineage>
        <taxon>Eukaryota</taxon>
        <taxon>Fungi</taxon>
        <taxon>Dikarya</taxon>
        <taxon>Ascomycota</taxon>
        <taxon>Pezizomycotina</taxon>
        <taxon>Eurotiomycetes</taxon>
        <taxon>Chaetothyriomycetidae</taxon>
        <taxon>Chaetothyriales</taxon>
        <taxon>Herpotrichiellaceae</taxon>
        <taxon>Cladophialophora</taxon>
    </lineage>
</organism>
<dbReference type="GO" id="GO:0005634">
    <property type="term" value="C:nucleus"/>
    <property type="evidence" value="ECO:0007669"/>
    <property type="project" value="UniProtKB-SubCell"/>
</dbReference>
<protein>
    <recommendedName>
        <fullName evidence="6">Zn(2)-C6 fungal-type domain-containing protein</fullName>
    </recommendedName>
</protein>
<evidence type="ECO:0000313" key="8">
    <source>
        <dbReference type="Proteomes" id="UP000019473"/>
    </source>
</evidence>
<dbReference type="VEuPathDB" id="FungiDB:A1O7_04321"/>
<evidence type="ECO:0000256" key="3">
    <source>
        <dbReference type="ARBA" id="ARBA00023125"/>
    </source>
</evidence>
<keyword evidence="3" id="KW-0238">DNA-binding</keyword>
<dbReference type="GO" id="GO:0003677">
    <property type="term" value="F:DNA binding"/>
    <property type="evidence" value="ECO:0007669"/>
    <property type="project" value="UniProtKB-KW"/>
</dbReference>
<dbReference type="OrthoDB" id="4937900at2759"/>
<dbReference type="InterPro" id="IPR021858">
    <property type="entry name" value="Fun_TF"/>
</dbReference>
<keyword evidence="4" id="KW-0804">Transcription</keyword>
<dbReference type="SUPFAM" id="SSF57701">
    <property type="entry name" value="Zn2/Cys6 DNA-binding domain"/>
    <property type="match status" value="1"/>
</dbReference>
<dbReference type="GO" id="GO:0000981">
    <property type="term" value="F:DNA-binding transcription factor activity, RNA polymerase II-specific"/>
    <property type="evidence" value="ECO:0007669"/>
    <property type="project" value="InterPro"/>
</dbReference>
<gene>
    <name evidence="7" type="ORF">A1O7_04321</name>
</gene>
<dbReference type="PANTHER" id="PTHR37534:SF46">
    <property type="entry name" value="ZN(II)2CYS6 TRANSCRIPTION FACTOR (EUROFUNG)"/>
    <property type="match status" value="1"/>
</dbReference>
<dbReference type="RefSeq" id="XP_007756522.1">
    <property type="nucleotide sequence ID" value="XM_007758332.1"/>
</dbReference>
<dbReference type="PROSITE" id="PS50048">
    <property type="entry name" value="ZN2_CY6_FUNGAL_2"/>
    <property type="match status" value="1"/>
</dbReference>
<dbReference type="Proteomes" id="UP000019473">
    <property type="component" value="Unassembled WGS sequence"/>
</dbReference>
<sequence length="543" mass="60067">MDVKQAPRPTRPPRPPPRLRVKTGCQTCLKRRKKCPENRPVCATCERLHLPCVYRESAPPAATDLVRVRAQAVSGVGANPPVLLPLTASLSIRPEGLRTERDWNVFHYCATKYMNVITSPESRAKFRDLSFVFVVGYDKPWVVHAALAPAALHASFSSLITKEDAVLYSQSAIRGLRQSLLPSGPATLRRDPCLATSLFLADFYSSPFNAGLTHFQAIAQILEAQFAASSRLDIKSLSILHLSLLDATLYHLSTRLILEKDIDAIWDAFPSATVRKYIEGHEREARDVHGQRPILPVLGRTPPALFVLIFQVTLLSRQLPAPGDEHHGHAFHYLIELDRIQDSYPIVRSDANTAWDAHGTAASHNTELAAKLYFLAARIFVAKVVNPKGTTSTSLQIQTLLVKGMALLELFDTTVSCGQFICWPLLILGCAACATTGSEAVQCGDELEVHRGQMRRLIRERLQQIWNVSYSGYVQRTLGALEKVWKLPSIIARTPTTGSQLRGVEVVYDGLQALLSKNGLGVAFPAGNSRDGDRRRFCPHSCF</sequence>
<comment type="caution">
    <text evidence="7">The sequence shown here is derived from an EMBL/GenBank/DDBJ whole genome shotgun (WGS) entry which is preliminary data.</text>
</comment>
<dbReference type="SMART" id="SM00066">
    <property type="entry name" value="GAL4"/>
    <property type="match status" value="1"/>
</dbReference>
<dbReference type="AlphaFoldDB" id="W9WP22"/>
<keyword evidence="5" id="KW-0539">Nucleus</keyword>
<reference evidence="7 8" key="1">
    <citation type="submission" date="2013-03" db="EMBL/GenBank/DDBJ databases">
        <title>The Genome Sequence of Cladophialophora yegresii CBS 114405.</title>
        <authorList>
            <consortium name="The Broad Institute Genomics Platform"/>
            <person name="Cuomo C."/>
            <person name="de Hoog S."/>
            <person name="Gorbushina A."/>
            <person name="Walker B."/>
            <person name="Young S.K."/>
            <person name="Zeng Q."/>
            <person name="Gargeya S."/>
            <person name="Fitzgerald M."/>
            <person name="Haas B."/>
            <person name="Abouelleil A."/>
            <person name="Allen A.W."/>
            <person name="Alvarado L."/>
            <person name="Arachchi H.M."/>
            <person name="Berlin A.M."/>
            <person name="Chapman S.B."/>
            <person name="Gainer-Dewar J."/>
            <person name="Goldberg J."/>
            <person name="Griggs A."/>
            <person name="Gujja S."/>
            <person name="Hansen M."/>
            <person name="Howarth C."/>
            <person name="Imamovic A."/>
            <person name="Ireland A."/>
            <person name="Larimer J."/>
            <person name="McCowan C."/>
            <person name="Murphy C."/>
            <person name="Pearson M."/>
            <person name="Poon T.W."/>
            <person name="Priest M."/>
            <person name="Roberts A."/>
            <person name="Saif S."/>
            <person name="Shea T."/>
            <person name="Sisk P."/>
            <person name="Sykes S."/>
            <person name="Wortman J."/>
            <person name="Nusbaum C."/>
            <person name="Birren B."/>
        </authorList>
    </citation>
    <scope>NUCLEOTIDE SEQUENCE [LARGE SCALE GENOMIC DNA]</scope>
    <source>
        <strain evidence="7 8">CBS 114405</strain>
    </source>
</reference>
<dbReference type="PANTHER" id="PTHR37534">
    <property type="entry name" value="TRANSCRIPTIONAL ACTIVATOR PROTEIN UGA3"/>
    <property type="match status" value="1"/>
</dbReference>
<dbReference type="Gene3D" id="4.10.240.10">
    <property type="entry name" value="Zn(2)-C6 fungal-type DNA-binding domain"/>
    <property type="match status" value="1"/>
</dbReference>